<keyword evidence="9" id="KW-1185">Reference proteome</keyword>
<sequence length="287" mass="31712">MKNILVFGASGQLGQCLRKIATIKGITEIFFLPQSEGNILNTDLLSQVFEQYKPAYVINCAAYTAVDKAEDEVELARRINKTGAANLATQCKACGAVLVQISTDFVFEGNSPNPLVEDDIASPISVYGLTKLEGEQEVGDILPAHFIIRTSWLYSEFANNFVKTMLKLGSERDELKIIADQVGTPTYAIDLAGAVLDIITSGSESYGIYHYSNEGLTSWYDFAKGIFDISCTKVKVYPIRTSEYPTKATRPAYSVMDKAKIKHTFGLQIPYWRDSLIVCINELKSAQ</sequence>
<dbReference type="Proteomes" id="UP000245678">
    <property type="component" value="Unassembled WGS sequence"/>
</dbReference>
<comment type="similarity">
    <text evidence="2 6">Belongs to the dTDP-4-dehydrorhamnose reductase family.</text>
</comment>
<dbReference type="GO" id="GO:0008831">
    <property type="term" value="F:dTDP-4-dehydrorhamnose reductase activity"/>
    <property type="evidence" value="ECO:0007669"/>
    <property type="project" value="UniProtKB-EC"/>
</dbReference>
<proteinExistence type="inferred from homology"/>
<dbReference type="Gene3D" id="3.90.25.10">
    <property type="entry name" value="UDP-galactose 4-epimerase, domain 1"/>
    <property type="match status" value="1"/>
</dbReference>
<dbReference type="GO" id="GO:0005829">
    <property type="term" value="C:cytosol"/>
    <property type="evidence" value="ECO:0007669"/>
    <property type="project" value="TreeGrafter"/>
</dbReference>
<comment type="catalytic activity">
    <reaction evidence="5">
        <text>dTDP-beta-L-rhamnose + NADP(+) = dTDP-4-dehydro-beta-L-rhamnose + NADPH + H(+)</text>
        <dbReference type="Rhea" id="RHEA:21796"/>
        <dbReference type="ChEBI" id="CHEBI:15378"/>
        <dbReference type="ChEBI" id="CHEBI:57510"/>
        <dbReference type="ChEBI" id="CHEBI:57783"/>
        <dbReference type="ChEBI" id="CHEBI:58349"/>
        <dbReference type="ChEBI" id="CHEBI:62830"/>
        <dbReference type="EC" id="1.1.1.133"/>
    </reaction>
</comment>
<dbReference type="InterPro" id="IPR005913">
    <property type="entry name" value="dTDP_dehydrorham_reduct"/>
</dbReference>
<evidence type="ECO:0000256" key="1">
    <source>
        <dbReference type="ARBA" id="ARBA00004781"/>
    </source>
</evidence>
<evidence type="ECO:0000256" key="6">
    <source>
        <dbReference type="RuleBase" id="RU364082"/>
    </source>
</evidence>
<feature type="domain" description="RmlD-like substrate binding" evidence="7">
    <location>
        <begin position="3"/>
        <end position="283"/>
    </location>
</feature>
<evidence type="ECO:0000256" key="5">
    <source>
        <dbReference type="ARBA" id="ARBA00048200"/>
    </source>
</evidence>
<keyword evidence="6" id="KW-0560">Oxidoreductase</keyword>
<dbReference type="SUPFAM" id="SSF51735">
    <property type="entry name" value="NAD(P)-binding Rossmann-fold domains"/>
    <property type="match status" value="1"/>
</dbReference>
<evidence type="ECO:0000259" key="7">
    <source>
        <dbReference type="Pfam" id="PF04321"/>
    </source>
</evidence>
<evidence type="ECO:0000313" key="9">
    <source>
        <dbReference type="Proteomes" id="UP000245678"/>
    </source>
</evidence>
<dbReference type="PANTHER" id="PTHR10491:SF4">
    <property type="entry name" value="METHIONINE ADENOSYLTRANSFERASE 2 SUBUNIT BETA"/>
    <property type="match status" value="1"/>
</dbReference>
<dbReference type="CDD" id="cd05254">
    <property type="entry name" value="dTDP_HR_like_SDR_e"/>
    <property type="match status" value="1"/>
</dbReference>
<protein>
    <recommendedName>
        <fullName evidence="4 6">dTDP-4-dehydrorhamnose reductase</fullName>
        <ecNumber evidence="3 6">1.1.1.133</ecNumber>
    </recommendedName>
</protein>
<evidence type="ECO:0000256" key="2">
    <source>
        <dbReference type="ARBA" id="ARBA00010944"/>
    </source>
</evidence>
<dbReference type="PANTHER" id="PTHR10491">
    <property type="entry name" value="DTDP-4-DEHYDRORHAMNOSE REDUCTASE"/>
    <property type="match status" value="1"/>
</dbReference>
<evidence type="ECO:0000256" key="3">
    <source>
        <dbReference type="ARBA" id="ARBA00012929"/>
    </source>
</evidence>
<dbReference type="UniPathway" id="UPA00124"/>
<dbReference type="NCBIfam" id="TIGR01214">
    <property type="entry name" value="rmlD"/>
    <property type="match status" value="1"/>
</dbReference>
<dbReference type="EC" id="1.1.1.133" evidence="3 6"/>
<reference evidence="8 9" key="1">
    <citation type="submission" date="2018-05" db="EMBL/GenBank/DDBJ databases">
        <title>Genomic Encyclopedia of Archaeal and Bacterial Type Strains, Phase II (KMG-II): from individual species to whole genera.</title>
        <authorList>
            <person name="Goeker M."/>
        </authorList>
    </citation>
    <scope>NUCLEOTIDE SEQUENCE [LARGE SCALE GENOMIC DNA]</scope>
    <source>
        <strain evidence="8 9">DSM 19975</strain>
    </source>
</reference>
<evidence type="ECO:0000313" key="8">
    <source>
        <dbReference type="EMBL" id="PWK77743.1"/>
    </source>
</evidence>
<dbReference type="GO" id="GO:0019305">
    <property type="term" value="P:dTDP-rhamnose biosynthetic process"/>
    <property type="evidence" value="ECO:0007669"/>
    <property type="project" value="UniProtKB-UniPathway"/>
</dbReference>
<name>A0A316HBS8_9SPHI</name>
<dbReference type="InterPro" id="IPR036291">
    <property type="entry name" value="NAD(P)-bd_dom_sf"/>
</dbReference>
<evidence type="ECO:0000256" key="4">
    <source>
        <dbReference type="ARBA" id="ARBA00017099"/>
    </source>
</evidence>
<dbReference type="AlphaFoldDB" id="A0A316HBS8"/>
<accession>A0A316HBS8</accession>
<dbReference type="InterPro" id="IPR029903">
    <property type="entry name" value="RmlD-like-bd"/>
</dbReference>
<keyword evidence="6" id="KW-0521">NADP</keyword>
<gene>
    <name evidence="8" type="ORF">LX99_02628</name>
</gene>
<organism evidence="8 9">
    <name type="scientific">Mucilaginibacter oryzae</name>
    <dbReference type="NCBI Taxonomy" id="468058"/>
    <lineage>
        <taxon>Bacteria</taxon>
        <taxon>Pseudomonadati</taxon>
        <taxon>Bacteroidota</taxon>
        <taxon>Sphingobacteriia</taxon>
        <taxon>Sphingobacteriales</taxon>
        <taxon>Sphingobacteriaceae</taxon>
        <taxon>Mucilaginibacter</taxon>
    </lineage>
</organism>
<comment type="caution">
    <text evidence="8">The sequence shown here is derived from an EMBL/GenBank/DDBJ whole genome shotgun (WGS) entry which is preliminary data.</text>
</comment>
<dbReference type="Gene3D" id="3.40.50.720">
    <property type="entry name" value="NAD(P)-binding Rossmann-like Domain"/>
    <property type="match status" value="1"/>
</dbReference>
<dbReference type="EMBL" id="QGHA01000004">
    <property type="protein sequence ID" value="PWK77743.1"/>
    <property type="molecule type" value="Genomic_DNA"/>
</dbReference>
<comment type="pathway">
    <text evidence="1 6">Carbohydrate biosynthesis; dTDP-L-rhamnose biosynthesis.</text>
</comment>
<dbReference type="Pfam" id="PF04321">
    <property type="entry name" value="RmlD_sub_bind"/>
    <property type="match status" value="1"/>
</dbReference>
<dbReference type="RefSeq" id="WP_109608268.1">
    <property type="nucleotide sequence ID" value="NZ_QGHA01000004.1"/>
</dbReference>
<comment type="function">
    <text evidence="6">Catalyzes the reduction of dTDP-6-deoxy-L-lyxo-4-hexulose to yield dTDP-L-rhamnose.</text>
</comment>